<dbReference type="AlphaFoldDB" id="A0A3N1Y1J8"/>
<sequence>MDTIATLLEGVEAGPARSHGRLTLYPLFGPDRPRDYLLLHEAIEAGLARVTEVSEGGSVPELALVNEADRPVLLLDGQELVGAKQNRILNLTLLAPPKATLVVPVSCVEAGRWAWREAAFRDAGRVHFAMGRARKAAAVSRNLAEAGVAMADQGEIWWEIDARLARMAGVEAPTRAAAALYESREDEIERYVAAFPAAEGQLGLVAAMEGRLLGLELFDSADAFAQCAARIVRSWAVEALSPLPAGELGGIESDDPRALLEAVAAAPVRRHRAVGLGEGLRFEPSGIVGGALVWEGRLVHLMAFTEVEGGRGSGDWALARASVRARRSRR</sequence>
<keyword evidence="3" id="KW-1185">Reference proteome</keyword>
<feature type="domain" description="ARG and Rhodanese-Phosphatase-superfamily-associated" evidence="1">
    <location>
        <begin position="11"/>
        <end position="304"/>
    </location>
</feature>
<dbReference type="EMBL" id="RJVI01000002">
    <property type="protein sequence ID" value="ROR32695.1"/>
    <property type="molecule type" value="Genomic_DNA"/>
</dbReference>
<dbReference type="RefSeq" id="WP_123401604.1">
    <property type="nucleotide sequence ID" value="NZ_RJVI01000002.1"/>
</dbReference>
<evidence type="ECO:0000313" key="3">
    <source>
        <dbReference type="Proteomes" id="UP000276634"/>
    </source>
</evidence>
<dbReference type="InterPro" id="IPR046699">
    <property type="entry name" value="ARPP-1"/>
</dbReference>
<accession>A0A3N1Y1J8</accession>
<name>A0A3N1Y1J8_9GAMM</name>
<dbReference type="Proteomes" id="UP000276634">
    <property type="component" value="Unassembled WGS sequence"/>
</dbReference>
<dbReference type="Pfam" id="PF20208">
    <property type="entry name" value="ARPP-1"/>
    <property type="match status" value="1"/>
</dbReference>
<comment type="caution">
    <text evidence="2">The sequence shown here is derived from an EMBL/GenBank/DDBJ whole genome shotgun (WGS) entry which is preliminary data.</text>
</comment>
<proteinExistence type="predicted"/>
<gene>
    <name evidence="2" type="ORF">EDC57_1902</name>
</gene>
<reference evidence="2 3" key="1">
    <citation type="submission" date="2018-11" db="EMBL/GenBank/DDBJ databases">
        <title>Genomic Encyclopedia of Type Strains, Phase IV (KMG-IV): sequencing the most valuable type-strain genomes for metagenomic binning, comparative biology and taxonomic classification.</title>
        <authorList>
            <person name="Goeker M."/>
        </authorList>
    </citation>
    <scope>NUCLEOTIDE SEQUENCE [LARGE SCALE GENOMIC DNA]</scope>
    <source>
        <strain evidence="2 3">DSM 100275</strain>
    </source>
</reference>
<evidence type="ECO:0000313" key="2">
    <source>
        <dbReference type="EMBL" id="ROR32695.1"/>
    </source>
</evidence>
<protein>
    <recommendedName>
        <fullName evidence="1">ARG and Rhodanese-Phosphatase-superfamily-associated domain-containing protein</fullName>
    </recommendedName>
</protein>
<dbReference type="OrthoDB" id="9806181at2"/>
<evidence type="ECO:0000259" key="1">
    <source>
        <dbReference type="Pfam" id="PF20208"/>
    </source>
</evidence>
<organism evidence="2 3">
    <name type="scientific">Inmirania thermothiophila</name>
    <dbReference type="NCBI Taxonomy" id="1750597"/>
    <lineage>
        <taxon>Bacteria</taxon>
        <taxon>Pseudomonadati</taxon>
        <taxon>Pseudomonadota</taxon>
        <taxon>Gammaproteobacteria</taxon>
        <taxon>Chromatiales</taxon>
        <taxon>Ectothiorhodospiraceae</taxon>
        <taxon>Inmirania</taxon>
    </lineage>
</organism>